<evidence type="ECO:0000313" key="2">
    <source>
        <dbReference type="EMBL" id="GGD38007.1"/>
    </source>
</evidence>
<reference evidence="2" key="2">
    <citation type="submission" date="2020-09" db="EMBL/GenBank/DDBJ databases">
        <authorList>
            <person name="Sun Q."/>
            <person name="Zhou Y."/>
        </authorList>
    </citation>
    <scope>NUCLEOTIDE SEQUENCE</scope>
    <source>
        <strain evidence="2">CGMCC 1.15493</strain>
    </source>
</reference>
<organism evidence="2 3">
    <name type="scientific">Aureimonas glaciei</name>
    <dbReference type="NCBI Taxonomy" id="1776957"/>
    <lineage>
        <taxon>Bacteria</taxon>
        <taxon>Pseudomonadati</taxon>
        <taxon>Pseudomonadota</taxon>
        <taxon>Alphaproteobacteria</taxon>
        <taxon>Hyphomicrobiales</taxon>
        <taxon>Aurantimonadaceae</taxon>
        <taxon>Aureimonas</taxon>
    </lineage>
</organism>
<evidence type="ECO:0000313" key="3">
    <source>
        <dbReference type="Proteomes" id="UP000613160"/>
    </source>
</evidence>
<dbReference type="AlphaFoldDB" id="A0A917DHH1"/>
<reference evidence="2" key="1">
    <citation type="journal article" date="2014" name="Int. J. Syst. Evol. Microbiol.">
        <title>Complete genome sequence of Corynebacterium casei LMG S-19264T (=DSM 44701T), isolated from a smear-ripened cheese.</title>
        <authorList>
            <consortium name="US DOE Joint Genome Institute (JGI-PGF)"/>
            <person name="Walter F."/>
            <person name="Albersmeier A."/>
            <person name="Kalinowski J."/>
            <person name="Ruckert C."/>
        </authorList>
    </citation>
    <scope>NUCLEOTIDE SEQUENCE</scope>
    <source>
        <strain evidence="2">CGMCC 1.15493</strain>
    </source>
</reference>
<protein>
    <submittedName>
        <fullName evidence="2">Uncharacterized protein</fullName>
    </submittedName>
</protein>
<accession>A0A917DHH1</accession>
<dbReference type="RefSeq" id="WP_188854780.1">
    <property type="nucleotide sequence ID" value="NZ_BMJJ01000014.1"/>
</dbReference>
<evidence type="ECO:0000256" key="1">
    <source>
        <dbReference type="SAM" id="MobiDB-lite"/>
    </source>
</evidence>
<proteinExistence type="predicted"/>
<name>A0A917DHH1_9HYPH</name>
<dbReference type="Proteomes" id="UP000613160">
    <property type="component" value="Unassembled WGS sequence"/>
</dbReference>
<feature type="region of interest" description="Disordered" evidence="1">
    <location>
        <begin position="65"/>
        <end position="85"/>
    </location>
</feature>
<keyword evidence="3" id="KW-1185">Reference proteome</keyword>
<sequence>MSHDACILPTRTLAILKTTKDLHPGRPDSTWSILRRKLVSAHAVSDEDVPADVATLGSRLLSNVDEGNPDTRVISDSHKSPSNGCFLPITDLRGPTLLSLREGRAFS</sequence>
<comment type="caution">
    <text evidence="2">The sequence shown here is derived from an EMBL/GenBank/DDBJ whole genome shotgun (WGS) entry which is preliminary data.</text>
</comment>
<dbReference type="EMBL" id="BMJJ01000014">
    <property type="protein sequence ID" value="GGD38007.1"/>
    <property type="molecule type" value="Genomic_DNA"/>
</dbReference>
<gene>
    <name evidence="2" type="ORF">GCM10011335_45890</name>
</gene>